<protein>
    <recommendedName>
        <fullName evidence="1">Aminotransferase-like plant mobile domain-containing protein</fullName>
    </recommendedName>
</protein>
<proteinExistence type="predicted"/>
<evidence type="ECO:0000313" key="3">
    <source>
        <dbReference type="Proteomes" id="UP000289738"/>
    </source>
</evidence>
<dbReference type="PANTHER" id="PTHR46033:SF8">
    <property type="entry name" value="PROTEIN MAINTENANCE OF MERISTEMS-LIKE"/>
    <property type="match status" value="1"/>
</dbReference>
<comment type="caution">
    <text evidence="2">The sequence shown here is derived from an EMBL/GenBank/DDBJ whole genome shotgun (WGS) entry which is preliminary data.</text>
</comment>
<dbReference type="STRING" id="3818.A0A444XHM5"/>
<sequence>MSGSRFNVEENLNQLDELHIAAHLLHKPTRVLTPHGTLVNVFMSDPADPSMEIRRQRLEPYLRRSGFYHASLIKRFAYDNPLISAFVERWRPETHTFYLPWGECTITLEDVAMQLGLSIDGEPVSGTIRSWSKFHQKDIWQWCQELCDVPAGHVGTTKFNIKLKWLRNHLQ</sequence>
<dbReference type="InterPro" id="IPR019557">
    <property type="entry name" value="AminoTfrase-like_pln_mobile"/>
</dbReference>
<dbReference type="PANTHER" id="PTHR46033">
    <property type="entry name" value="PROTEIN MAIN-LIKE 2"/>
    <property type="match status" value="1"/>
</dbReference>
<dbReference type="GO" id="GO:0010073">
    <property type="term" value="P:meristem maintenance"/>
    <property type="evidence" value="ECO:0007669"/>
    <property type="project" value="InterPro"/>
</dbReference>
<gene>
    <name evidence="2" type="ORF">Ahy_B09g096011</name>
</gene>
<reference evidence="2 3" key="1">
    <citation type="submission" date="2019-01" db="EMBL/GenBank/DDBJ databases">
        <title>Sequencing of cultivated peanut Arachis hypogaea provides insights into genome evolution and oil improvement.</title>
        <authorList>
            <person name="Chen X."/>
        </authorList>
    </citation>
    <scope>NUCLEOTIDE SEQUENCE [LARGE SCALE GENOMIC DNA]</scope>
    <source>
        <strain evidence="3">cv. Fuhuasheng</strain>
        <tissue evidence="2">Leaves</tissue>
    </source>
</reference>
<evidence type="ECO:0000313" key="2">
    <source>
        <dbReference type="EMBL" id="RYQ89294.1"/>
    </source>
</evidence>
<dbReference type="InterPro" id="IPR044824">
    <property type="entry name" value="MAIN-like"/>
</dbReference>
<keyword evidence="3" id="KW-1185">Reference proteome</keyword>
<dbReference type="Pfam" id="PF10536">
    <property type="entry name" value="PMD"/>
    <property type="match status" value="1"/>
</dbReference>
<organism evidence="2 3">
    <name type="scientific">Arachis hypogaea</name>
    <name type="common">Peanut</name>
    <dbReference type="NCBI Taxonomy" id="3818"/>
    <lineage>
        <taxon>Eukaryota</taxon>
        <taxon>Viridiplantae</taxon>
        <taxon>Streptophyta</taxon>
        <taxon>Embryophyta</taxon>
        <taxon>Tracheophyta</taxon>
        <taxon>Spermatophyta</taxon>
        <taxon>Magnoliopsida</taxon>
        <taxon>eudicotyledons</taxon>
        <taxon>Gunneridae</taxon>
        <taxon>Pentapetalae</taxon>
        <taxon>rosids</taxon>
        <taxon>fabids</taxon>
        <taxon>Fabales</taxon>
        <taxon>Fabaceae</taxon>
        <taxon>Papilionoideae</taxon>
        <taxon>50 kb inversion clade</taxon>
        <taxon>dalbergioids sensu lato</taxon>
        <taxon>Dalbergieae</taxon>
        <taxon>Pterocarpus clade</taxon>
        <taxon>Arachis</taxon>
    </lineage>
</organism>
<evidence type="ECO:0000259" key="1">
    <source>
        <dbReference type="Pfam" id="PF10536"/>
    </source>
</evidence>
<dbReference type="Proteomes" id="UP000289738">
    <property type="component" value="Chromosome B09"/>
</dbReference>
<feature type="domain" description="Aminotransferase-like plant mobile" evidence="1">
    <location>
        <begin position="66"/>
        <end position="170"/>
    </location>
</feature>
<name>A0A444XHM5_ARAHY</name>
<dbReference type="EMBL" id="SDMP01000019">
    <property type="protein sequence ID" value="RYQ89294.1"/>
    <property type="molecule type" value="Genomic_DNA"/>
</dbReference>
<accession>A0A444XHM5</accession>
<dbReference type="AlphaFoldDB" id="A0A444XHM5"/>